<dbReference type="InterPro" id="IPR036691">
    <property type="entry name" value="Endo/exonu/phosph_ase_sf"/>
</dbReference>
<evidence type="ECO:0008006" key="4">
    <source>
        <dbReference type="Google" id="ProtNLM"/>
    </source>
</evidence>
<dbReference type="SUPFAM" id="SSF56219">
    <property type="entry name" value="DNase I-like"/>
    <property type="match status" value="1"/>
</dbReference>
<dbReference type="AlphaFoldDB" id="A0A427A871"/>
<evidence type="ECO:0000256" key="1">
    <source>
        <dbReference type="SAM" id="MobiDB-lite"/>
    </source>
</evidence>
<dbReference type="EMBL" id="AMZH03003412">
    <property type="protein sequence ID" value="RRT72403.1"/>
    <property type="molecule type" value="Genomic_DNA"/>
</dbReference>
<sequence length="246" mass="27022">MRCPSFSVSTRTPSQSKSNAAGRGGDDNGDDEEEQTTAFRPLGTLPHPLLLREEEEDGLLSLPLRNLGTGKEAWSGAKEKVFFGTRDEEATDEAEAAAAAAIEIWRRNLPRRRTQASMKRFFQPIAKEGPSKKPAVSTADTASPCPGGGGGGGDEEEKREAPMRFLTWNANSLLLRAKNNWPEFSRLVQSLDPHVICFQVPPLLNVSCFLPPSTKCSAGLSRTLHCGLWLSDTRFWLFGKGERNCF</sequence>
<name>A0A427A871_ENSVE</name>
<dbReference type="Gene3D" id="3.60.10.10">
    <property type="entry name" value="Endonuclease/exonuclease/phosphatase"/>
    <property type="match status" value="1"/>
</dbReference>
<dbReference type="Proteomes" id="UP000287651">
    <property type="component" value="Unassembled WGS sequence"/>
</dbReference>
<evidence type="ECO:0000313" key="3">
    <source>
        <dbReference type="Proteomes" id="UP000287651"/>
    </source>
</evidence>
<reference evidence="2 3" key="1">
    <citation type="journal article" date="2014" name="Agronomy (Basel)">
        <title>A Draft Genome Sequence for Ensete ventricosum, the Drought-Tolerant Tree Against Hunger.</title>
        <authorList>
            <person name="Harrison J."/>
            <person name="Moore K.A."/>
            <person name="Paszkiewicz K."/>
            <person name="Jones T."/>
            <person name="Grant M."/>
            <person name="Ambacheew D."/>
            <person name="Muzemil S."/>
            <person name="Studholme D.J."/>
        </authorList>
    </citation>
    <scope>NUCLEOTIDE SEQUENCE [LARGE SCALE GENOMIC DNA]</scope>
</reference>
<protein>
    <recommendedName>
        <fullName evidence="4">Endonuclease/exonuclease/phosphatase domain-containing protein</fullName>
    </recommendedName>
</protein>
<feature type="region of interest" description="Disordered" evidence="1">
    <location>
        <begin position="128"/>
        <end position="158"/>
    </location>
</feature>
<organism evidence="2 3">
    <name type="scientific">Ensete ventricosum</name>
    <name type="common">Abyssinian banana</name>
    <name type="synonym">Musa ensete</name>
    <dbReference type="NCBI Taxonomy" id="4639"/>
    <lineage>
        <taxon>Eukaryota</taxon>
        <taxon>Viridiplantae</taxon>
        <taxon>Streptophyta</taxon>
        <taxon>Embryophyta</taxon>
        <taxon>Tracheophyta</taxon>
        <taxon>Spermatophyta</taxon>
        <taxon>Magnoliopsida</taxon>
        <taxon>Liliopsida</taxon>
        <taxon>Zingiberales</taxon>
        <taxon>Musaceae</taxon>
        <taxon>Ensete</taxon>
    </lineage>
</organism>
<feature type="compositionally biased region" description="Polar residues" evidence="1">
    <location>
        <begin position="1"/>
        <end position="19"/>
    </location>
</feature>
<proteinExistence type="predicted"/>
<accession>A0A427A871</accession>
<gene>
    <name evidence="2" type="ORF">B296_00023188</name>
</gene>
<feature type="region of interest" description="Disordered" evidence="1">
    <location>
        <begin position="1"/>
        <end position="45"/>
    </location>
</feature>
<evidence type="ECO:0000313" key="2">
    <source>
        <dbReference type="EMBL" id="RRT72403.1"/>
    </source>
</evidence>
<comment type="caution">
    <text evidence="2">The sequence shown here is derived from an EMBL/GenBank/DDBJ whole genome shotgun (WGS) entry which is preliminary data.</text>
</comment>